<reference evidence="3 4" key="1">
    <citation type="journal article" date="2018" name="Mol. Genet. Genomics">
        <title>The red deer Cervus elaphus genome CerEla1.0: sequencing, annotating, genes, and chromosomes.</title>
        <authorList>
            <person name="Bana N.A."/>
            <person name="Nyiri A."/>
            <person name="Nagy J."/>
            <person name="Frank K."/>
            <person name="Nagy T."/>
            <person name="Steger V."/>
            <person name="Schiller M."/>
            <person name="Lakatos P."/>
            <person name="Sugar L."/>
            <person name="Horn P."/>
            <person name="Barta E."/>
            <person name="Orosz L."/>
        </authorList>
    </citation>
    <scope>NUCLEOTIDE SEQUENCE [LARGE SCALE GENOMIC DNA]</scope>
    <source>
        <strain evidence="3">Hungarian</strain>
    </source>
</reference>
<dbReference type="PANTHER" id="PTHR43591:SF101">
    <property type="entry name" value="METHYLTRANSFERASE-LIKE PROTEIN 27"/>
    <property type="match status" value="1"/>
</dbReference>
<feature type="region of interest" description="Disordered" evidence="1">
    <location>
        <begin position="1"/>
        <end position="27"/>
    </location>
</feature>
<organism evidence="3 4">
    <name type="scientific">Cervus elaphus hippelaphus</name>
    <name type="common">European red deer</name>
    <dbReference type="NCBI Taxonomy" id="46360"/>
    <lineage>
        <taxon>Eukaryota</taxon>
        <taxon>Metazoa</taxon>
        <taxon>Chordata</taxon>
        <taxon>Craniata</taxon>
        <taxon>Vertebrata</taxon>
        <taxon>Euteleostomi</taxon>
        <taxon>Mammalia</taxon>
        <taxon>Eutheria</taxon>
        <taxon>Laurasiatheria</taxon>
        <taxon>Artiodactyla</taxon>
        <taxon>Ruminantia</taxon>
        <taxon>Pecora</taxon>
        <taxon>Cervidae</taxon>
        <taxon>Cervinae</taxon>
        <taxon>Cervus</taxon>
    </lineage>
</organism>
<dbReference type="Gene3D" id="3.40.50.150">
    <property type="entry name" value="Vaccinia Virus protein VP39"/>
    <property type="match status" value="1"/>
</dbReference>
<proteinExistence type="predicted"/>
<dbReference type="OrthoDB" id="3647at2759"/>
<sequence length="319" mass="33677">MGAGPGSQYRPRPEFRSPPTSPAGQIGDWQPLEIGGQDLLTQDVAALQYCAPRLAVDCLSQALPGPPQAALILDVACGTGLVAAEVRPPQTPLPSRQPLLAQNSYYPSPRSPLACSDSLFPDTGTTFTVGPPVLPEVRGPTWEVAGGNCEWVPPPQLQARGFRQLHGVDGSPGMLDQARARGLYQCLSLCTLGQEPLPSAEGTFDAVLMVGALSDGQVPCSAIPELLRVTKSGGLVCLTTRTNPSNLRYKEALEATLDRLEQAGAWERLVARPVDRWELATSELEVGPGTSDSDGFISGIIYLYRKQAAAQAAGGRPGA</sequence>
<dbReference type="Proteomes" id="UP000242450">
    <property type="component" value="Chromosome 10"/>
</dbReference>
<dbReference type="GO" id="GO:0008757">
    <property type="term" value="F:S-adenosylmethionine-dependent methyltransferase activity"/>
    <property type="evidence" value="ECO:0007669"/>
    <property type="project" value="InterPro"/>
</dbReference>
<dbReference type="InterPro" id="IPR013216">
    <property type="entry name" value="Methyltransf_11"/>
</dbReference>
<evidence type="ECO:0000313" key="3">
    <source>
        <dbReference type="EMBL" id="OWK11489.1"/>
    </source>
</evidence>
<evidence type="ECO:0000256" key="1">
    <source>
        <dbReference type="SAM" id="MobiDB-lite"/>
    </source>
</evidence>
<accession>A0A212CZS3</accession>
<protein>
    <recommendedName>
        <fullName evidence="2">Methyltransferase type 11 domain-containing protein</fullName>
    </recommendedName>
</protein>
<evidence type="ECO:0000313" key="4">
    <source>
        <dbReference type="Proteomes" id="UP000242450"/>
    </source>
</evidence>
<evidence type="ECO:0000259" key="2">
    <source>
        <dbReference type="Pfam" id="PF08241"/>
    </source>
</evidence>
<keyword evidence="4" id="KW-1185">Reference proteome</keyword>
<dbReference type="AlphaFoldDB" id="A0A212CZS3"/>
<gene>
    <name evidence="3" type="ORF">Celaphus_00007181</name>
</gene>
<dbReference type="PANTHER" id="PTHR43591">
    <property type="entry name" value="METHYLTRANSFERASE"/>
    <property type="match status" value="1"/>
</dbReference>
<dbReference type="SUPFAM" id="SSF53335">
    <property type="entry name" value="S-adenosyl-L-methionine-dependent methyltransferases"/>
    <property type="match status" value="1"/>
</dbReference>
<dbReference type="InterPro" id="IPR029063">
    <property type="entry name" value="SAM-dependent_MTases_sf"/>
</dbReference>
<comment type="caution">
    <text evidence="3">The sequence shown here is derived from an EMBL/GenBank/DDBJ whole genome shotgun (WGS) entry which is preliminary data.</text>
</comment>
<dbReference type="Pfam" id="PF08241">
    <property type="entry name" value="Methyltransf_11"/>
    <property type="match status" value="1"/>
</dbReference>
<dbReference type="EMBL" id="MKHE01000010">
    <property type="protein sequence ID" value="OWK11489.1"/>
    <property type="molecule type" value="Genomic_DNA"/>
</dbReference>
<feature type="domain" description="Methyltransferase type 11" evidence="2">
    <location>
        <begin position="156"/>
        <end position="237"/>
    </location>
</feature>
<name>A0A212CZS3_CEREH</name>